<dbReference type="EMBL" id="KI965467">
    <property type="protein sequence ID" value="EUD67167.1"/>
    <property type="molecule type" value="Genomic_DNA"/>
</dbReference>
<feature type="compositionally biased region" description="Basic and acidic residues" evidence="1">
    <location>
        <begin position="1"/>
        <end position="15"/>
    </location>
</feature>
<feature type="compositionally biased region" description="Polar residues" evidence="1">
    <location>
        <begin position="527"/>
        <end position="536"/>
    </location>
</feature>
<dbReference type="PANTHER" id="PTHR10677:SF3">
    <property type="entry name" value="FI07626P-RELATED"/>
    <property type="match status" value="1"/>
</dbReference>
<dbReference type="PROSITE" id="PS50053">
    <property type="entry name" value="UBIQUITIN_2"/>
    <property type="match status" value="1"/>
</dbReference>
<evidence type="ECO:0000259" key="2">
    <source>
        <dbReference type="PROSITE" id="PS50030"/>
    </source>
</evidence>
<feature type="region of interest" description="Disordered" evidence="1">
    <location>
        <begin position="1"/>
        <end position="142"/>
    </location>
</feature>
<feature type="compositionally biased region" description="Basic and acidic residues" evidence="1">
    <location>
        <begin position="102"/>
        <end position="113"/>
    </location>
</feature>
<dbReference type="PROSITE" id="PS50030">
    <property type="entry name" value="UBA"/>
    <property type="match status" value="1"/>
</dbReference>
<feature type="compositionally biased region" description="Low complexity" evidence="1">
    <location>
        <begin position="431"/>
        <end position="440"/>
    </location>
</feature>
<feature type="compositionally biased region" description="Low complexity" evidence="1">
    <location>
        <begin position="538"/>
        <end position="558"/>
    </location>
</feature>
<sequence length="861" mass="94656">MLDSLSSKEKEESHGNLDSVDVSEYSHVINNSHSSEEEDDESSSDDYIEEEEVLRGSHNRSSSYGGSKANPNRSCGQAYNDQTEGVTNSDKRCTNSPNDTGMLKKVDREKGEQDTSGTNKKSRRSEQNENPNQNKKQNGQPYIYVRVKTNDCNNNTIKCKIEKNITVKKLKKSLSKILHNGEEEYRIIYRGRQLKDVEVLAKYNIKFNDILYAMRIHRKKSGKDAILDSGITSSQLRTIREEYNDSVKFPQNDNISKLISSMFDNSDFLKSIMDSNKQLQKLREKNSEINHMLNDSQSLKQSYEMIKNPSLMKEMMRNTDRAISNIEAIPGGFNTLRRMYHNIQEPMYDVSEASNENKKNKVKHYDLKASSPPTSEAFPNPWASKDVNSKNKNNQNNDLDKYLLMNNNLFNNTNDFFKSSKKNRGNGMGGNNNKSNSNRSSLFKTNILDLLQNYQAPPQSKLGGRSGGSGMNGISSLNGMNGMSSLNGMNAMSNLFSSAQMNRRQMYHGLLNSGLFRGGLLNNGQLSRGQISSGSRVSGPPAGGTPSSAPPASGHSNGTYPSSAHPTGSPLGDLLNNNLFNDKLLFGSNFTNDFINQYTQVQKKKDDPEMANAINQVILNVKDQINNETDWKSMLNVPSIVSPNGEVSPSKSSSANRGDEERGVADGVGKSDDEGQLLLEGKRNASQNLVKEITSADKMEEVNTKGGDVDPGNLHNVVNVTSSKGDSSLEEGSPNLLPNDVSSSNGCSSPTSALLNMQLGSGNLGGVSSTPLNILENHVNNLDLRSMSEAIKLLSSGGGSVGGSAQNGQEYFSKLYAEQLNSLREIGFTDQQKCIKALINTQGNIERAIDFLLADMNGDQD</sequence>
<evidence type="ECO:0008006" key="6">
    <source>
        <dbReference type="Google" id="ProtNLM"/>
    </source>
</evidence>
<evidence type="ECO:0000313" key="5">
    <source>
        <dbReference type="Proteomes" id="UP000030640"/>
    </source>
</evidence>
<feature type="compositionally biased region" description="Low complexity" evidence="1">
    <location>
        <begin position="128"/>
        <end position="141"/>
    </location>
</feature>
<proteinExistence type="predicted"/>
<feature type="region of interest" description="Disordered" evidence="1">
    <location>
        <begin position="640"/>
        <end position="674"/>
    </location>
</feature>
<feature type="domain" description="UBA" evidence="2">
    <location>
        <begin position="814"/>
        <end position="855"/>
    </location>
</feature>
<dbReference type="SMART" id="SM00213">
    <property type="entry name" value="UBQ"/>
    <property type="match status" value="1"/>
</dbReference>
<name>W7A1T5_9APIC</name>
<dbReference type="RefSeq" id="XP_008816138.1">
    <property type="nucleotide sequence ID" value="XM_008817916.1"/>
</dbReference>
<dbReference type="OrthoDB" id="267397at2759"/>
<dbReference type="AlphaFoldDB" id="W7A1T5"/>
<dbReference type="GO" id="GO:0005829">
    <property type="term" value="C:cytosol"/>
    <property type="evidence" value="ECO:0007669"/>
    <property type="project" value="TreeGrafter"/>
</dbReference>
<dbReference type="GO" id="GO:0006511">
    <property type="term" value="P:ubiquitin-dependent protein catabolic process"/>
    <property type="evidence" value="ECO:0007669"/>
    <property type="project" value="TreeGrafter"/>
</dbReference>
<gene>
    <name evidence="4" type="ORF">C922_02317</name>
</gene>
<dbReference type="InterPro" id="IPR000626">
    <property type="entry name" value="Ubiquitin-like_dom"/>
</dbReference>
<evidence type="ECO:0000259" key="3">
    <source>
        <dbReference type="PROSITE" id="PS50053"/>
    </source>
</evidence>
<feature type="region of interest" description="Disordered" evidence="1">
    <location>
        <begin position="456"/>
        <end position="476"/>
    </location>
</feature>
<feature type="region of interest" description="Disordered" evidence="1">
    <location>
        <begin position="369"/>
        <end position="398"/>
    </location>
</feature>
<dbReference type="InterPro" id="IPR029071">
    <property type="entry name" value="Ubiquitin-like_domsf"/>
</dbReference>
<dbReference type="InterPro" id="IPR015496">
    <property type="entry name" value="Ubiquilin"/>
</dbReference>
<dbReference type="SUPFAM" id="SSF46934">
    <property type="entry name" value="UBA-like"/>
    <property type="match status" value="1"/>
</dbReference>
<evidence type="ECO:0000256" key="1">
    <source>
        <dbReference type="SAM" id="MobiDB-lite"/>
    </source>
</evidence>
<dbReference type="Gene3D" id="1.10.260.100">
    <property type="match status" value="1"/>
</dbReference>
<feature type="region of interest" description="Disordered" evidence="1">
    <location>
        <begin position="527"/>
        <end position="569"/>
    </location>
</feature>
<protein>
    <recommendedName>
        <fullName evidence="6">Ubiquitin-like protein</fullName>
    </recommendedName>
</protein>
<dbReference type="CDD" id="cd17039">
    <property type="entry name" value="Ubl_ubiquitin_like"/>
    <property type="match status" value="1"/>
</dbReference>
<dbReference type="Pfam" id="PF00627">
    <property type="entry name" value="UBA"/>
    <property type="match status" value="1"/>
</dbReference>
<dbReference type="Proteomes" id="UP000030640">
    <property type="component" value="Unassembled WGS sequence"/>
</dbReference>
<reference evidence="4 5" key="1">
    <citation type="submission" date="2013-02" db="EMBL/GenBank/DDBJ databases">
        <title>The Genome Sequence of Plasmodium inui San Antonio 1.</title>
        <authorList>
            <consortium name="The Broad Institute Genome Sequencing Platform"/>
            <consortium name="The Broad Institute Genome Sequencing Center for Infectious Disease"/>
            <person name="Neafsey D."/>
            <person name="Cheeseman I."/>
            <person name="Volkman S."/>
            <person name="Adams J."/>
            <person name="Walker B."/>
            <person name="Young S.K."/>
            <person name="Zeng Q."/>
            <person name="Gargeya S."/>
            <person name="Fitzgerald M."/>
            <person name="Haas B."/>
            <person name="Abouelleil A."/>
            <person name="Alvarado L."/>
            <person name="Arachchi H.M."/>
            <person name="Berlin A.M."/>
            <person name="Chapman S.B."/>
            <person name="Dewar J."/>
            <person name="Goldberg J."/>
            <person name="Griggs A."/>
            <person name="Gujja S."/>
            <person name="Hansen M."/>
            <person name="Howarth C."/>
            <person name="Imamovic A."/>
            <person name="Larimer J."/>
            <person name="McCowan C."/>
            <person name="Murphy C."/>
            <person name="Neiman D."/>
            <person name="Pearson M."/>
            <person name="Priest M."/>
            <person name="Roberts A."/>
            <person name="Saif S."/>
            <person name="Shea T."/>
            <person name="Sisk P."/>
            <person name="Sykes S."/>
            <person name="Wortman J."/>
            <person name="Nusbaum C."/>
            <person name="Birren B."/>
        </authorList>
    </citation>
    <scope>NUCLEOTIDE SEQUENCE [LARGE SCALE GENOMIC DNA]</scope>
    <source>
        <strain evidence="4 5">San Antonio 1</strain>
    </source>
</reference>
<dbReference type="SMART" id="SM00165">
    <property type="entry name" value="UBA"/>
    <property type="match status" value="1"/>
</dbReference>
<keyword evidence="5" id="KW-1185">Reference proteome</keyword>
<dbReference type="VEuPathDB" id="PlasmoDB:C922_02317"/>
<organism evidence="4 5">
    <name type="scientific">Plasmodium inui San Antonio 1</name>
    <dbReference type="NCBI Taxonomy" id="1237626"/>
    <lineage>
        <taxon>Eukaryota</taxon>
        <taxon>Sar</taxon>
        <taxon>Alveolata</taxon>
        <taxon>Apicomplexa</taxon>
        <taxon>Aconoidasida</taxon>
        <taxon>Haemosporida</taxon>
        <taxon>Plasmodiidae</taxon>
        <taxon>Plasmodium</taxon>
        <taxon>Plasmodium (Plasmodium)</taxon>
    </lineage>
</organism>
<dbReference type="SUPFAM" id="SSF54236">
    <property type="entry name" value="Ubiquitin-like"/>
    <property type="match status" value="1"/>
</dbReference>
<feature type="compositionally biased region" description="Acidic residues" evidence="1">
    <location>
        <begin position="36"/>
        <end position="52"/>
    </location>
</feature>
<dbReference type="FunFam" id="1.10.260.100:FF:000001">
    <property type="entry name" value="Ubiquilin 1"/>
    <property type="match status" value="1"/>
</dbReference>
<dbReference type="Gene3D" id="1.10.8.10">
    <property type="entry name" value="DNA helicase RuvA subunit, C-terminal domain"/>
    <property type="match status" value="1"/>
</dbReference>
<dbReference type="Pfam" id="PF00240">
    <property type="entry name" value="ubiquitin"/>
    <property type="match status" value="1"/>
</dbReference>
<accession>W7A1T5</accession>
<dbReference type="Pfam" id="PF23195">
    <property type="entry name" value="UBQLN1"/>
    <property type="match status" value="1"/>
</dbReference>
<dbReference type="InterPro" id="IPR015940">
    <property type="entry name" value="UBA"/>
</dbReference>
<dbReference type="GO" id="GO:0031593">
    <property type="term" value="F:polyubiquitin modification-dependent protein binding"/>
    <property type="evidence" value="ECO:0007669"/>
    <property type="project" value="TreeGrafter"/>
</dbReference>
<feature type="compositionally biased region" description="Basic and acidic residues" evidence="1">
    <location>
        <begin position="657"/>
        <end position="673"/>
    </location>
</feature>
<dbReference type="InterPro" id="IPR009060">
    <property type="entry name" value="UBA-like_sf"/>
</dbReference>
<dbReference type="Gene3D" id="3.10.20.90">
    <property type="entry name" value="Phosphatidylinositol 3-kinase Catalytic Subunit, Chain A, domain 1"/>
    <property type="match status" value="1"/>
</dbReference>
<feature type="compositionally biased region" description="Polar residues" evidence="1">
    <location>
        <begin position="59"/>
        <end position="99"/>
    </location>
</feature>
<feature type="region of interest" description="Disordered" evidence="1">
    <location>
        <begin position="419"/>
        <end position="440"/>
    </location>
</feature>
<evidence type="ECO:0000313" key="4">
    <source>
        <dbReference type="EMBL" id="EUD67167.1"/>
    </source>
</evidence>
<feature type="compositionally biased region" description="Polar residues" evidence="1">
    <location>
        <begin position="640"/>
        <end position="656"/>
    </location>
</feature>
<dbReference type="PANTHER" id="PTHR10677">
    <property type="entry name" value="UBIQUILIN"/>
    <property type="match status" value="1"/>
</dbReference>
<feature type="domain" description="Ubiquitin-like" evidence="3">
    <location>
        <begin position="143"/>
        <end position="214"/>
    </location>
</feature>
<dbReference type="GeneID" id="20037591"/>